<keyword evidence="3" id="KW-1185">Reference proteome</keyword>
<dbReference type="InterPro" id="IPR036457">
    <property type="entry name" value="PPM-type-like_dom_sf"/>
</dbReference>
<dbReference type="AlphaFoldDB" id="A0A8J7FB31"/>
<sequence length="249" mass="27020">MAQKLLTQVQCFGASVKGPLHKREGRPNEDAWEFMRGSFGTAIVVSDGMGSKPNARTGARMACRAVKEALQYWAKIEGASPVMLLRLVHILWGMRVLPISEEDSAATCVFAVVVPSGELLVAKLGDGIAAIRESDGKVVLIGDERTGFCNQTTALGIAKSTKEWSVITRPSLAPGAAVLLATDGIADDLIEEQVGGFIKFLVEEFAYMEPATRWRALCHELRNWSTPKHMDDKTLAVLWHQKDDLGGAA</sequence>
<evidence type="ECO:0000259" key="1">
    <source>
        <dbReference type="Pfam" id="PF13672"/>
    </source>
</evidence>
<dbReference type="Proteomes" id="UP000620559">
    <property type="component" value="Unassembled WGS sequence"/>
</dbReference>
<dbReference type="Gene3D" id="3.60.40.10">
    <property type="entry name" value="PPM-type phosphatase domain"/>
    <property type="match status" value="1"/>
</dbReference>
<name>A0A8J7FB31_9CYAN</name>
<dbReference type="InterPro" id="IPR001932">
    <property type="entry name" value="PPM-type_phosphatase-like_dom"/>
</dbReference>
<organism evidence="2 3">
    <name type="scientific">Plectonema cf. radiosum LEGE 06105</name>
    <dbReference type="NCBI Taxonomy" id="945769"/>
    <lineage>
        <taxon>Bacteria</taxon>
        <taxon>Bacillati</taxon>
        <taxon>Cyanobacteriota</taxon>
        <taxon>Cyanophyceae</taxon>
        <taxon>Oscillatoriophycideae</taxon>
        <taxon>Oscillatoriales</taxon>
        <taxon>Microcoleaceae</taxon>
        <taxon>Plectonema</taxon>
    </lineage>
</organism>
<accession>A0A8J7FB31</accession>
<feature type="domain" description="PPM-type phosphatase" evidence="1">
    <location>
        <begin position="18"/>
        <end position="212"/>
    </location>
</feature>
<proteinExistence type="predicted"/>
<evidence type="ECO:0000313" key="3">
    <source>
        <dbReference type="Proteomes" id="UP000620559"/>
    </source>
</evidence>
<dbReference type="SUPFAM" id="SSF81606">
    <property type="entry name" value="PP2C-like"/>
    <property type="match status" value="1"/>
</dbReference>
<evidence type="ECO:0000313" key="2">
    <source>
        <dbReference type="EMBL" id="MBE9212873.1"/>
    </source>
</evidence>
<gene>
    <name evidence="2" type="ORF">IQ247_09230</name>
</gene>
<dbReference type="EMBL" id="JADEWL010000020">
    <property type="protein sequence ID" value="MBE9212873.1"/>
    <property type="molecule type" value="Genomic_DNA"/>
</dbReference>
<dbReference type="Pfam" id="PF13672">
    <property type="entry name" value="PP2C_2"/>
    <property type="match status" value="1"/>
</dbReference>
<dbReference type="RefSeq" id="WP_193919210.1">
    <property type="nucleotide sequence ID" value="NZ_JADEWL010000020.1"/>
</dbReference>
<comment type="caution">
    <text evidence="2">The sequence shown here is derived from an EMBL/GenBank/DDBJ whole genome shotgun (WGS) entry which is preliminary data.</text>
</comment>
<protein>
    <submittedName>
        <fullName evidence="2">Protein phosphatase 2C domain-containing protein</fullName>
    </submittedName>
</protein>
<reference evidence="2" key="1">
    <citation type="submission" date="2020-10" db="EMBL/GenBank/DDBJ databases">
        <authorList>
            <person name="Castelo-Branco R."/>
            <person name="Eusebio N."/>
            <person name="Adriana R."/>
            <person name="Vieira A."/>
            <person name="Brugerolle De Fraissinette N."/>
            <person name="Rezende De Castro R."/>
            <person name="Schneider M.P."/>
            <person name="Vasconcelos V."/>
            <person name="Leao P.N."/>
        </authorList>
    </citation>
    <scope>NUCLEOTIDE SEQUENCE</scope>
    <source>
        <strain evidence="2">LEGE 06105</strain>
    </source>
</reference>